<sequence length="193" mass="21112">MLNLSGFCHNSKDLVVRNLAEEDDNFEIPTPKFPLSTESSISKLPKPSSSNSTKPSISKSSEPSPSRAKKASENALESSFLDLKDHTKLLLLELSELSKNMSLLQNYLSLRIEKDKLGIVDHDTVIANDSAKDTKVNKNGKKDNDGGDIKSAAATDSSAKRYTEDKDTDGENHTETIVNKDKESDVVQDSGDK</sequence>
<feature type="compositionally biased region" description="Basic and acidic residues" evidence="1">
    <location>
        <begin position="134"/>
        <end position="148"/>
    </location>
</feature>
<evidence type="ECO:0000256" key="1">
    <source>
        <dbReference type="SAM" id="MobiDB-lite"/>
    </source>
</evidence>
<comment type="caution">
    <text evidence="2">The sequence shown here is derived from an EMBL/GenBank/DDBJ whole genome shotgun (WGS) entry which is preliminary data.</text>
</comment>
<organism evidence="2 3">
    <name type="scientific">Parasponia andersonii</name>
    <name type="common">Sponia andersonii</name>
    <dbReference type="NCBI Taxonomy" id="3476"/>
    <lineage>
        <taxon>Eukaryota</taxon>
        <taxon>Viridiplantae</taxon>
        <taxon>Streptophyta</taxon>
        <taxon>Embryophyta</taxon>
        <taxon>Tracheophyta</taxon>
        <taxon>Spermatophyta</taxon>
        <taxon>Magnoliopsida</taxon>
        <taxon>eudicotyledons</taxon>
        <taxon>Gunneridae</taxon>
        <taxon>Pentapetalae</taxon>
        <taxon>rosids</taxon>
        <taxon>fabids</taxon>
        <taxon>Rosales</taxon>
        <taxon>Cannabaceae</taxon>
        <taxon>Parasponia</taxon>
    </lineage>
</organism>
<evidence type="ECO:0000313" key="3">
    <source>
        <dbReference type="Proteomes" id="UP000237105"/>
    </source>
</evidence>
<feature type="region of interest" description="Disordered" evidence="1">
    <location>
        <begin position="26"/>
        <end position="73"/>
    </location>
</feature>
<feature type="non-terminal residue" evidence="2">
    <location>
        <position position="193"/>
    </location>
</feature>
<dbReference type="EMBL" id="JXTB01000015">
    <property type="protein sequence ID" value="PON77061.1"/>
    <property type="molecule type" value="Genomic_DNA"/>
</dbReference>
<name>A0A2P5DUU6_PARAD</name>
<accession>A0A2P5DUU6</accession>
<gene>
    <name evidence="2" type="ORF">PanWU01x14_030700</name>
</gene>
<feature type="compositionally biased region" description="Low complexity" evidence="1">
    <location>
        <begin position="39"/>
        <end position="66"/>
    </location>
</feature>
<reference evidence="3" key="1">
    <citation type="submission" date="2016-06" db="EMBL/GenBank/DDBJ databases">
        <title>Parallel loss of symbiosis genes in relatives of nitrogen-fixing non-legume Parasponia.</title>
        <authorList>
            <person name="Van Velzen R."/>
            <person name="Holmer R."/>
            <person name="Bu F."/>
            <person name="Rutten L."/>
            <person name="Van Zeijl A."/>
            <person name="Liu W."/>
            <person name="Santuari L."/>
            <person name="Cao Q."/>
            <person name="Sharma T."/>
            <person name="Shen D."/>
            <person name="Roswanjaya Y."/>
            <person name="Wardhani T."/>
            <person name="Kalhor M.S."/>
            <person name="Jansen J."/>
            <person name="Van den Hoogen J."/>
            <person name="Gungor B."/>
            <person name="Hartog M."/>
            <person name="Hontelez J."/>
            <person name="Verver J."/>
            <person name="Yang W.-C."/>
            <person name="Schijlen E."/>
            <person name="Repin R."/>
            <person name="Schilthuizen M."/>
            <person name="Schranz E."/>
            <person name="Heidstra R."/>
            <person name="Miyata K."/>
            <person name="Fedorova E."/>
            <person name="Kohlen W."/>
            <person name="Bisseling T."/>
            <person name="Smit S."/>
            <person name="Geurts R."/>
        </authorList>
    </citation>
    <scope>NUCLEOTIDE SEQUENCE [LARGE SCALE GENOMIC DNA]</scope>
    <source>
        <strain evidence="3">cv. WU1-14</strain>
    </source>
</reference>
<protein>
    <submittedName>
        <fullName evidence="2">Uncharacterized protein</fullName>
    </submittedName>
</protein>
<proteinExistence type="predicted"/>
<feature type="compositionally biased region" description="Basic and acidic residues" evidence="1">
    <location>
        <begin position="158"/>
        <end position="193"/>
    </location>
</feature>
<evidence type="ECO:0000313" key="2">
    <source>
        <dbReference type="EMBL" id="PON77061.1"/>
    </source>
</evidence>
<dbReference type="Proteomes" id="UP000237105">
    <property type="component" value="Unassembled WGS sequence"/>
</dbReference>
<feature type="region of interest" description="Disordered" evidence="1">
    <location>
        <begin position="134"/>
        <end position="193"/>
    </location>
</feature>
<dbReference type="AlphaFoldDB" id="A0A2P5DUU6"/>
<keyword evidence="3" id="KW-1185">Reference proteome</keyword>